<dbReference type="PANTHER" id="PTHR30387:SF2">
    <property type="entry name" value="MANNONATE DEHYDRATASE"/>
    <property type="match status" value="1"/>
</dbReference>
<reference evidence="10 11" key="1">
    <citation type="submission" date="2018-08" db="EMBL/GenBank/DDBJ databases">
        <title>A genome reference for cultivated species of the human gut microbiota.</title>
        <authorList>
            <person name="Zou Y."/>
            <person name="Xue W."/>
            <person name="Luo G."/>
        </authorList>
    </citation>
    <scope>NUCLEOTIDE SEQUENCE [LARGE SCALE GENOMIC DNA]</scope>
    <source>
        <strain evidence="10 11">OF01-3</strain>
    </source>
</reference>
<proteinExistence type="inferred from homology"/>
<evidence type="ECO:0000256" key="7">
    <source>
        <dbReference type="ARBA" id="ARBA00023211"/>
    </source>
</evidence>
<dbReference type="OrthoDB" id="9780250at2"/>
<comment type="similarity">
    <text evidence="4 9">Belongs to the mannonate dehydratase family.</text>
</comment>
<dbReference type="GO" id="GO:0008198">
    <property type="term" value="F:ferrous iron binding"/>
    <property type="evidence" value="ECO:0007669"/>
    <property type="project" value="TreeGrafter"/>
</dbReference>
<evidence type="ECO:0000256" key="3">
    <source>
        <dbReference type="ARBA" id="ARBA00004892"/>
    </source>
</evidence>
<dbReference type="AlphaFoldDB" id="A0A3E2TFH4"/>
<evidence type="ECO:0000256" key="2">
    <source>
        <dbReference type="ARBA" id="ARBA00002713"/>
    </source>
</evidence>
<keyword evidence="6 9" id="KW-0408">Iron</keyword>
<comment type="pathway">
    <text evidence="3 9">Carbohydrate metabolism; pentose and glucuronate interconversion.</text>
</comment>
<name>A0A3E2TFH4_9FIRM</name>
<evidence type="ECO:0000256" key="1">
    <source>
        <dbReference type="ARBA" id="ARBA00001794"/>
    </source>
</evidence>
<dbReference type="GO" id="GO:0042840">
    <property type="term" value="P:D-glucuronate catabolic process"/>
    <property type="evidence" value="ECO:0007669"/>
    <property type="project" value="TreeGrafter"/>
</dbReference>
<dbReference type="RefSeq" id="WP_117522262.1">
    <property type="nucleotide sequence ID" value="NZ_JAGGLS010000007.1"/>
</dbReference>
<dbReference type="EMBL" id="QVEU01000010">
    <property type="protein sequence ID" value="RGB74552.1"/>
    <property type="molecule type" value="Genomic_DNA"/>
</dbReference>
<dbReference type="Pfam" id="PF03786">
    <property type="entry name" value="UxuA"/>
    <property type="match status" value="1"/>
</dbReference>
<comment type="cofactor">
    <cofactor evidence="9">
        <name>Fe(2+)</name>
        <dbReference type="ChEBI" id="CHEBI:29033"/>
    </cofactor>
    <cofactor evidence="9">
        <name>Mn(2+)</name>
        <dbReference type="ChEBI" id="CHEBI:29035"/>
    </cofactor>
</comment>
<dbReference type="InterPro" id="IPR036237">
    <property type="entry name" value="Xyl_isomerase-like_sf"/>
</dbReference>
<keyword evidence="11" id="KW-1185">Reference proteome</keyword>
<accession>A0A3E2TFH4</accession>
<evidence type="ECO:0000256" key="6">
    <source>
        <dbReference type="ARBA" id="ARBA00023004"/>
    </source>
</evidence>
<evidence type="ECO:0000313" key="11">
    <source>
        <dbReference type="Proteomes" id="UP000261011"/>
    </source>
</evidence>
<dbReference type="HAMAP" id="MF_00106">
    <property type="entry name" value="UxuA"/>
    <property type="match status" value="1"/>
</dbReference>
<dbReference type="NCBIfam" id="TIGR00695">
    <property type="entry name" value="uxuA"/>
    <property type="match status" value="1"/>
</dbReference>
<keyword evidence="8 9" id="KW-0456">Lyase</keyword>
<dbReference type="GO" id="GO:0030145">
    <property type="term" value="F:manganese ion binding"/>
    <property type="evidence" value="ECO:0007669"/>
    <property type="project" value="TreeGrafter"/>
</dbReference>
<evidence type="ECO:0000256" key="5">
    <source>
        <dbReference type="ARBA" id="ARBA00012927"/>
    </source>
</evidence>
<keyword evidence="7 9" id="KW-0464">Manganese</keyword>
<dbReference type="NCBIfam" id="NF003027">
    <property type="entry name" value="PRK03906.1"/>
    <property type="match status" value="1"/>
</dbReference>
<dbReference type="Gene3D" id="3.20.20.150">
    <property type="entry name" value="Divalent-metal-dependent TIM barrel enzymes"/>
    <property type="match status" value="1"/>
</dbReference>
<evidence type="ECO:0000313" key="10">
    <source>
        <dbReference type="EMBL" id="RGB74552.1"/>
    </source>
</evidence>
<dbReference type="EC" id="4.2.1.8" evidence="5 9"/>
<comment type="catalytic activity">
    <reaction evidence="1 9">
        <text>D-mannonate = 2-dehydro-3-deoxy-D-gluconate + H2O</text>
        <dbReference type="Rhea" id="RHEA:20097"/>
        <dbReference type="ChEBI" id="CHEBI:15377"/>
        <dbReference type="ChEBI" id="CHEBI:17767"/>
        <dbReference type="ChEBI" id="CHEBI:57990"/>
        <dbReference type="EC" id="4.2.1.8"/>
    </reaction>
</comment>
<evidence type="ECO:0000256" key="4">
    <source>
        <dbReference type="ARBA" id="ARBA00007389"/>
    </source>
</evidence>
<dbReference type="PIRSF" id="PIRSF016049">
    <property type="entry name" value="Man_dehyd"/>
    <property type="match status" value="1"/>
</dbReference>
<gene>
    <name evidence="9 10" type="primary">uxuA</name>
    <name evidence="10" type="ORF">DXA39_08350</name>
</gene>
<organism evidence="10 11">
    <name type="scientific">Anaerococcus nagyae</name>
    <dbReference type="NCBI Taxonomy" id="1755241"/>
    <lineage>
        <taxon>Bacteria</taxon>
        <taxon>Bacillati</taxon>
        <taxon>Bacillota</taxon>
        <taxon>Tissierellia</taxon>
        <taxon>Tissierellales</taxon>
        <taxon>Peptoniphilaceae</taxon>
        <taxon>Anaerococcus</taxon>
    </lineage>
</organism>
<comment type="function">
    <text evidence="2 9">Catalyzes the dehydration of D-mannonate.</text>
</comment>
<dbReference type="InterPro" id="IPR004628">
    <property type="entry name" value="Man_deHydtase"/>
</dbReference>
<dbReference type="SUPFAM" id="SSF51658">
    <property type="entry name" value="Xylose isomerase-like"/>
    <property type="match status" value="1"/>
</dbReference>
<comment type="caution">
    <text evidence="10">The sequence shown here is derived from an EMBL/GenBank/DDBJ whole genome shotgun (WGS) entry which is preliminary data.</text>
</comment>
<dbReference type="UniPathway" id="UPA00246"/>
<evidence type="ECO:0000256" key="9">
    <source>
        <dbReference type="HAMAP-Rule" id="MF_00106"/>
    </source>
</evidence>
<evidence type="ECO:0000256" key="8">
    <source>
        <dbReference type="ARBA" id="ARBA00023239"/>
    </source>
</evidence>
<dbReference type="PANTHER" id="PTHR30387">
    <property type="entry name" value="MANNONATE DEHYDRATASE"/>
    <property type="match status" value="1"/>
</dbReference>
<dbReference type="Proteomes" id="UP000261011">
    <property type="component" value="Unassembled WGS sequence"/>
</dbReference>
<protein>
    <recommendedName>
        <fullName evidence="5 9">Mannonate dehydratase</fullName>
        <ecNumber evidence="5 9">4.2.1.8</ecNumber>
    </recommendedName>
    <alternativeName>
        <fullName evidence="9">D-mannonate hydro-lyase</fullName>
    </alternativeName>
</protein>
<dbReference type="GO" id="GO:0008927">
    <property type="term" value="F:mannonate dehydratase activity"/>
    <property type="evidence" value="ECO:0007669"/>
    <property type="project" value="UniProtKB-UniRule"/>
</dbReference>
<sequence>MKMTFRHYGNDDPIKLKYIKQIPGVTGVMCMMNEFEAGEIWDKETFQKYVNEVHAAGLECEIIESINVHEDIKMGLPTRDKYIENYKQSLRNVAECGVKTVIYNFMPVFDWVKTELKHGLPDGSNTLAFDQKMVEGLTPRDMVDGILKGAGDFQLPGWEPERLELLEEVLEKYKDIDEKKLRENYKYFLEAIIPICEDLGIKMAVHPDDPAWPIFDIPRITSTVEDLEKIVNLVDSPSNTLCLCTGSLGSRKENDIPAILYDFAKRGKIGAVHARNIKFTGDRKFYEAAHKSDYGSLDMYEIMKSLKDAGFDGYIRPDHGRMIWGEEGRAGYGLYDRALGVTYLNGLLEAIEKDEDRYDSKKKY</sequence>